<feature type="transmembrane region" description="Helical" evidence="5">
    <location>
        <begin position="17"/>
        <end position="34"/>
    </location>
</feature>
<organism evidence="7 8">
    <name type="scientific">Reichenbachiella faecimaris</name>
    <dbReference type="NCBI Taxonomy" id="692418"/>
    <lineage>
        <taxon>Bacteria</taxon>
        <taxon>Pseudomonadati</taxon>
        <taxon>Bacteroidota</taxon>
        <taxon>Cytophagia</taxon>
        <taxon>Cytophagales</taxon>
        <taxon>Reichenbachiellaceae</taxon>
        <taxon>Reichenbachiella</taxon>
    </lineage>
</organism>
<dbReference type="Gene3D" id="1.10.287.70">
    <property type="match status" value="1"/>
</dbReference>
<evidence type="ECO:0000313" key="8">
    <source>
        <dbReference type="Proteomes" id="UP000192472"/>
    </source>
</evidence>
<evidence type="ECO:0000313" key="7">
    <source>
        <dbReference type="EMBL" id="SMD36671.1"/>
    </source>
</evidence>
<feature type="domain" description="Ion transport" evidence="6">
    <location>
        <begin position="16"/>
        <end position="228"/>
    </location>
</feature>
<dbReference type="RefSeq" id="WP_084373661.1">
    <property type="nucleotide sequence ID" value="NZ_FWYF01000003.1"/>
</dbReference>
<dbReference type="AlphaFoldDB" id="A0A1W2GJB5"/>
<dbReference type="InterPro" id="IPR005821">
    <property type="entry name" value="Ion_trans_dom"/>
</dbReference>
<feature type="transmembrane region" description="Helical" evidence="5">
    <location>
        <begin position="81"/>
        <end position="104"/>
    </location>
</feature>
<name>A0A1W2GJB5_REIFA</name>
<dbReference type="EMBL" id="FWYF01000003">
    <property type="protein sequence ID" value="SMD36671.1"/>
    <property type="molecule type" value="Genomic_DNA"/>
</dbReference>
<gene>
    <name evidence="7" type="ORF">SAMN04488029_3019</name>
</gene>
<keyword evidence="7" id="KW-0407">Ion channel</keyword>
<reference evidence="7 8" key="1">
    <citation type="submission" date="2017-04" db="EMBL/GenBank/DDBJ databases">
        <authorList>
            <person name="Afonso C.L."/>
            <person name="Miller P.J."/>
            <person name="Scott M.A."/>
            <person name="Spackman E."/>
            <person name="Goraichik I."/>
            <person name="Dimitrov K.M."/>
            <person name="Suarez D.L."/>
            <person name="Swayne D.E."/>
        </authorList>
    </citation>
    <scope>NUCLEOTIDE SEQUENCE [LARGE SCALE GENOMIC DNA]</scope>
    <source>
        <strain evidence="7 8">DSM 26133</strain>
    </source>
</reference>
<dbReference type="Proteomes" id="UP000192472">
    <property type="component" value="Unassembled WGS sequence"/>
</dbReference>
<dbReference type="OrthoDB" id="5297065at2"/>
<dbReference type="SUPFAM" id="SSF81324">
    <property type="entry name" value="Voltage-gated potassium channels"/>
    <property type="match status" value="1"/>
</dbReference>
<keyword evidence="7" id="KW-0813">Transport</keyword>
<keyword evidence="3 5" id="KW-1133">Transmembrane helix</keyword>
<keyword evidence="7" id="KW-0406">Ion transport</keyword>
<accession>A0A1W2GJB5</accession>
<evidence type="ECO:0000256" key="5">
    <source>
        <dbReference type="SAM" id="Phobius"/>
    </source>
</evidence>
<dbReference type="Gene3D" id="1.20.120.350">
    <property type="entry name" value="Voltage-gated potassium channels. Chain C"/>
    <property type="match status" value="1"/>
</dbReference>
<keyword evidence="2 5" id="KW-0812">Transmembrane</keyword>
<evidence type="ECO:0000256" key="3">
    <source>
        <dbReference type="ARBA" id="ARBA00022989"/>
    </source>
</evidence>
<evidence type="ECO:0000256" key="1">
    <source>
        <dbReference type="ARBA" id="ARBA00004141"/>
    </source>
</evidence>
<dbReference type="InterPro" id="IPR027359">
    <property type="entry name" value="Volt_channel_dom_sf"/>
</dbReference>
<evidence type="ECO:0000259" key="6">
    <source>
        <dbReference type="Pfam" id="PF00520"/>
    </source>
</evidence>
<dbReference type="GO" id="GO:0005248">
    <property type="term" value="F:voltage-gated sodium channel activity"/>
    <property type="evidence" value="ECO:0007669"/>
    <property type="project" value="TreeGrafter"/>
</dbReference>
<keyword evidence="8" id="KW-1185">Reference proteome</keyword>
<evidence type="ECO:0000256" key="2">
    <source>
        <dbReference type="ARBA" id="ARBA00022692"/>
    </source>
</evidence>
<feature type="transmembrane region" description="Helical" evidence="5">
    <location>
        <begin position="198"/>
        <end position="221"/>
    </location>
</feature>
<comment type="subcellular location">
    <subcellularLocation>
        <location evidence="1">Membrane</location>
        <topology evidence="1">Multi-pass membrane protein</topology>
    </subcellularLocation>
</comment>
<dbReference type="PANTHER" id="PTHR10037:SF62">
    <property type="entry name" value="SODIUM CHANNEL PROTEIN 60E"/>
    <property type="match status" value="1"/>
</dbReference>
<feature type="transmembrane region" description="Helical" evidence="5">
    <location>
        <begin position="125"/>
        <end position="150"/>
    </location>
</feature>
<proteinExistence type="predicted"/>
<dbReference type="InterPro" id="IPR043203">
    <property type="entry name" value="VGCC_Ca_Na"/>
</dbReference>
<keyword evidence="4 5" id="KW-0472">Membrane</keyword>
<dbReference type="Pfam" id="PF00520">
    <property type="entry name" value="Ion_trans"/>
    <property type="match status" value="1"/>
</dbReference>
<sequence>MANHREKLGKILESSKFQNFIVGLIILNSITIGMETSKSWVNSFGSFFEWIDDTILAIFVVEIALKLYAFGFRFFKSAWNIFDFLIVAIAAVPAAGSFSVFRTIRILRTLRLIKNIPKLRMIIEALIKSIPSIGWIMVLLIMVFYIFAVLATNLYSQDFPQWFGDIGESMFTLFQIMTLESWSSGIARPMMEQTPHAYIFFIPFILIATYTTLNIFIAIVVNTMNEMHMQDVKDEEDLKSEITLAEHRKSQHQIELLNRKIDKLIKQLDK</sequence>
<evidence type="ECO:0000256" key="4">
    <source>
        <dbReference type="ARBA" id="ARBA00023136"/>
    </source>
</evidence>
<dbReference type="PANTHER" id="PTHR10037">
    <property type="entry name" value="VOLTAGE-GATED CATION CHANNEL CALCIUM AND SODIUM"/>
    <property type="match status" value="1"/>
</dbReference>
<protein>
    <submittedName>
        <fullName evidence="7">Voltage-gated sodium channel</fullName>
    </submittedName>
</protein>
<dbReference type="GO" id="GO:0001518">
    <property type="term" value="C:voltage-gated sodium channel complex"/>
    <property type="evidence" value="ECO:0007669"/>
    <property type="project" value="TreeGrafter"/>
</dbReference>